<proteinExistence type="predicted"/>
<sequence length="177" mass="19746">MVRVDLGRHLGRRLQREEQKVTEKIRSIFLNRVDAGTLPPGFDEFLKGQPNDDSEQRNRQPRPPETQGTSTSDVNQGGAAGGLNFGNSQLGPKKQKPAPPKPHAHPYFQFPANSPIGPLGFPLELDLARPSNVLPMYEETHNYMMWGGAGPIGEATIDPVTREQYPIPQDEMERLLR</sequence>
<dbReference type="AlphaFoldDB" id="A0A6A5UWY0"/>
<keyword evidence="3" id="KW-1185">Reference proteome</keyword>
<dbReference type="EMBL" id="ML976711">
    <property type="protein sequence ID" value="KAF1969305.1"/>
    <property type="molecule type" value="Genomic_DNA"/>
</dbReference>
<reference evidence="2" key="1">
    <citation type="journal article" date="2020" name="Stud. Mycol.">
        <title>101 Dothideomycetes genomes: a test case for predicting lifestyles and emergence of pathogens.</title>
        <authorList>
            <person name="Haridas S."/>
            <person name="Albert R."/>
            <person name="Binder M."/>
            <person name="Bloem J."/>
            <person name="Labutti K."/>
            <person name="Salamov A."/>
            <person name="Andreopoulos B."/>
            <person name="Baker S."/>
            <person name="Barry K."/>
            <person name="Bills G."/>
            <person name="Bluhm B."/>
            <person name="Cannon C."/>
            <person name="Castanera R."/>
            <person name="Culley D."/>
            <person name="Daum C."/>
            <person name="Ezra D."/>
            <person name="Gonzalez J."/>
            <person name="Henrissat B."/>
            <person name="Kuo A."/>
            <person name="Liang C."/>
            <person name="Lipzen A."/>
            <person name="Lutzoni F."/>
            <person name="Magnuson J."/>
            <person name="Mondo S."/>
            <person name="Nolan M."/>
            <person name="Ohm R."/>
            <person name="Pangilinan J."/>
            <person name="Park H.-J."/>
            <person name="Ramirez L."/>
            <person name="Alfaro M."/>
            <person name="Sun H."/>
            <person name="Tritt A."/>
            <person name="Yoshinaga Y."/>
            <person name="Zwiers L.-H."/>
            <person name="Turgeon B."/>
            <person name="Goodwin S."/>
            <person name="Spatafora J."/>
            <person name="Crous P."/>
            <person name="Grigoriev I."/>
        </authorList>
    </citation>
    <scope>NUCLEOTIDE SEQUENCE</scope>
    <source>
        <strain evidence="2">CBS 107.79</strain>
    </source>
</reference>
<feature type="compositionally biased region" description="Polar residues" evidence="1">
    <location>
        <begin position="66"/>
        <end position="75"/>
    </location>
</feature>
<feature type="compositionally biased region" description="Basic and acidic residues" evidence="1">
    <location>
        <begin position="1"/>
        <end position="26"/>
    </location>
</feature>
<dbReference type="Proteomes" id="UP000800036">
    <property type="component" value="Unassembled WGS sequence"/>
</dbReference>
<protein>
    <submittedName>
        <fullName evidence="2">Uncharacterized protein</fullName>
    </submittedName>
</protein>
<organism evidence="2 3">
    <name type="scientific">Bimuria novae-zelandiae CBS 107.79</name>
    <dbReference type="NCBI Taxonomy" id="1447943"/>
    <lineage>
        <taxon>Eukaryota</taxon>
        <taxon>Fungi</taxon>
        <taxon>Dikarya</taxon>
        <taxon>Ascomycota</taxon>
        <taxon>Pezizomycotina</taxon>
        <taxon>Dothideomycetes</taxon>
        <taxon>Pleosporomycetidae</taxon>
        <taxon>Pleosporales</taxon>
        <taxon>Massarineae</taxon>
        <taxon>Didymosphaeriaceae</taxon>
        <taxon>Bimuria</taxon>
    </lineage>
</organism>
<gene>
    <name evidence="2" type="ORF">BU23DRAFT_242128</name>
</gene>
<accession>A0A6A5UWY0</accession>
<evidence type="ECO:0000313" key="3">
    <source>
        <dbReference type="Proteomes" id="UP000800036"/>
    </source>
</evidence>
<feature type="region of interest" description="Disordered" evidence="1">
    <location>
        <begin position="1"/>
        <end position="109"/>
    </location>
</feature>
<evidence type="ECO:0000256" key="1">
    <source>
        <dbReference type="SAM" id="MobiDB-lite"/>
    </source>
</evidence>
<evidence type="ECO:0000313" key="2">
    <source>
        <dbReference type="EMBL" id="KAF1969305.1"/>
    </source>
</evidence>
<name>A0A6A5UWY0_9PLEO</name>